<keyword evidence="10" id="KW-1185">Reference proteome</keyword>
<dbReference type="AlphaFoldDB" id="A0A0J9E3Z5"/>
<dbReference type="GO" id="GO:0005975">
    <property type="term" value="P:carbohydrate metabolic process"/>
    <property type="evidence" value="ECO:0007669"/>
    <property type="project" value="UniProtKB-UniRule"/>
</dbReference>
<dbReference type="Proteomes" id="UP000037178">
    <property type="component" value="Unassembled WGS sequence"/>
</dbReference>
<dbReference type="EMBL" id="LFTY01000002">
    <property type="protein sequence ID" value="KMW57510.1"/>
    <property type="molecule type" value="Genomic_DNA"/>
</dbReference>
<evidence type="ECO:0000256" key="2">
    <source>
        <dbReference type="ARBA" id="ARBA00002681"/>
    </source>
</evidence>
<evidence type="ECO:0000256" key="4">
    <source>
        <dbReference type="ARBA" id="ARBA00010662"/>
    </source>
</evidence>
<evidence type="ECO:0000313" key="9">
    <source>
        <dbReference type="EMBL" id="KMW57510.1"/>
    </source>
</evidence>
<evidence type="ECO:0000256" key="5">
    <source>
        <dbReference type="ARBA" id="ARBA00013198"/>
    </source>
</evidence>
<reference evidence="9 10" key="1">
    <citation type="submission" date="2015-06" db="EMBL/GenBank/DDBJ databases">
        <title>Draft genome sequence of an Alphaproteobacteria species associated to the Mediterranean sponge Oscarella lobularis.</title>
        <authorList>
            <person name="Jourda C."/>
            <person name="Santini S."/>
            <person name="Claverie J.-M."/>
        </authorList>
    </citation>
    <scope>NUCLEOTIDE SEQUENCE [LARGE SCALE GENOMIC DNA]</scope>
    <source>
        <strain evidence="9">IGS</strain>
    </source>
</reference>
<dbReference type="SUPFAM" id="SSF100950">
    <property type="entry name" value="NagB/RpiA/CoA transferase-like"/>
    <property type="match status" value="1"/>
</dbReference>
<dbReference type="UniPathway" id="UPA00115">
    <property type="reaction ID" value="UER00409"/>
</dbReference>
<dbReference type="OrthoDB" id="9810967at2"/>
<dbReference type="GO" id="GO:0006098">
    <property type="term" value="P:pentose-phosphate shunt"/>
    <property type="evidence" value="ECO:0007669"/>
    <property type="project" value="UniProtKB-UniPathway"/>
</dbReference>
<comment type="catalytic activity">
    <reaction evidence="1 7">
        <text>6-phospho-D-glucono-1,5-lactone + H2O = 6-phospho-D-gluconate + H(+)</text>
        <dbReference type="Rhea" id="RHEA:12556"/>
        <dbReference type="ChEBI" id="CHEBI:15377"/>
        <dbReference type="ChEBI" id="CHEBI:15378"/>
        <dbReference type="ChEBI" id="CHEBI:57955"/>
        <dbReference type="ChEBI" id="CHEBI:58759"/>
        <dbReference type="EC" id="3.1.1.31"/>
    </reaction>
</comment>
<evidence type="ECO:0000256" key="1">
    <source>
        <dbReference type="ARBA" id="ARBA00000832"/>
    </source>
</evidence>
<comment type="caution">
    <text evidence="9">The sequence shown here is derived from an EMBL/GenBank/DDBJ whole genome shotgun (WGS) entry which is preliminary data.</text>
</comment>
<keyword evidence="7 9" id="KW-0378">Hydrolase</keyword>
<evidence type="ECO:0000259" key="8">
    <source>
        <dbReference type="Pfam" id="PF01182"/>
    </source>
</evidence>
<dbReference type="CDD" id="cd01400">
    <property type="entry name" value="6PGL"/>
    <property type="match status" value="1"/>
</dbReference>
<dbReference type="PANTHER" id="PTHR11054:SF0">
    <property type="entry name" value="6-PHOSPHOGLUCONOLACTONASE"/>
    <property type="match status" value="1"/>
</dbReference>
<comment type="pathway">
    <text evidence="3 7">Carbohydrate degradation; pentose phosphate pathway; D-ribulose 5-phosphate from D-glucose 6-phosphate (oxidative stage): step 2/3.</text>
</comment>
<proteinExistence type="inferred from homology"/>
<evidence type="ECO:0000256" key="6">
    <source>
        <dbReference type="ARBA" id="ARBA00020337"/>
    </source>
</evidence>
<evidence type="ECO:0000313" key="10">
    <source>
        <dbReference type="Proteomes" id="UP000037178"/>
    </source>
</evidence>
<evidence type="ECO:0000256" key="3">
    <source>
        <dbReference type="ARBA" id="ARBA00004961"/>
    </source>
</evidence>
<dbReference type="GO" id="GO:0017057">
    <property type="term" value="F:6-phosphogluconolactonase activity"/>
    <property type="evidence" value="ECO:0007669"/>
    <property type="project" value="UniProtKB-UniRule"/>
</dbReference>
<comment type="similarity">
    <text evidence="4 7">Belongs to the glucosamine/galactosamine-6-phosphate isomerase family. 6-phosphogluconolactonase subfamily.</text>
</comment>
<organism evidence="9 10">
    <name type="scientific">Candidatus Rhodobacter oscarellae</name>
    <dbReference type="NCBI Taxonomy" id="1675527"/>
    <lineage>
        <taxon>Bacteria</taxon>
        <taxon>Pseudomonadati</taxon>
        <taxon>Pseudomonadota</taxon>
        <taxon>Alphaproteobacteria</taxon>
        <taxon>Rhodobacterales</taxon>
        <taxon>Rhodobacter group</taxon>
        <taxon>Rhodobacter</taxon>
    </lineage>
</organism>
<dbReference type="NCBIfam" id="TIGR01198">
    <property type="entry name" value="pgl"/>
    <property type="match status" value="1"/>
</dbReference>
<feature type="domain" description="Glucosamine/galactosamine-6-phosphate isomerase" evidence="8">
    <location>
        <begin position="10"/>
        <end position="225"/>
    </location>
</feature>
<dbReference type="STRING" id="1675527.AIOL_002475"/>
<protein>
    <recommendedName>
        <fullName evidence="6 7">6-phosphogluconolactonase</fullName>
        <shortName evidence="7">6PGL</shortName>
        <ecNumber evidence="5 7">3.1.1.31</ecNumber>
    </recommendedName>
</protein>
<dbReference type="InterPro" id="IPR006148">
    <property type="entry name" value="Glc/Gal-6P_isomerase"/>
</dbReference>
<accession>A0A0J9E3Z5</accession>
<comment type="function">
    <text evidence="2 7">Hydrolysis of 6-phosphogluconolactone to 6-phosphogluconate.</text>
</comment>
<dbReference type="InterPro" id="IPR039104">
    <property type="entry name" value="6PGL"/>
</dbReference>
<dbReference type="RefSeq" id="WP_049643230.1">
    <property type="nucleotide sequence ID" value="NZ_LFTY01000002.1"/>
</dbReference>
<sequence length="227" mass="24302">MSYRFEQYPDRDLMMLEVASRMAGALKEAILVNGQASFAVPGGSTPGPIFDALCAADLDWSKVTVLPGDERWVDEASEHSNARQIRSRLLVERAAEANFLPLFTGEEGAEAVAGLEAALAAHMPLSLVLLGMGGDMHTASLFPGEAALRPESRNSKALLHYVKVPGLDPRVPRITLSVQAINDAMSKHVVLTGADKRAAFEEAVRLGDPYQAPISAVLSGATVHWAE</sequence>
<dbReference type="InterPro" id="IPR037171">
    <property type="entry name" value="NagB/RpiA_transferase-like"/>
</dbReference>
<dbReference type="EC" id="3.1.1.31" evidence="5 7"/>
<dbReference type="PANTHER" id="PTHR11054">
    <property type="entry name" value="6-PHOSPHOGLUCONOLACTONASE"/>
    <property type="match status" value="1"/>
</dbReference>
<dbReference type="Pfam" id="PF01182">
    <property type="entry name" value="Glucosamine_iso"/>
    <property type="match status" value="1"/>
</dbReference>
<dbReference type="PATRIC" id="fig|1675527.3.peg.2597"/>
<dbReference type="Gene3D" id="3.40.50.1360">
    <property type="match status" value="1"/>
</dbReference>
<evidence type="ECO:0000256" key="7">
    <source>
        <dbReference type="RuleBase" id="RU365095"/>
    </source>
</evidence>
<gene>
    <name evidence="7" type="primary">pgl</name>
    <name evidence="9" type="ORF">AIOL_002475</name>
</gene>
<name>A0A0J9E3Z5_9RHOB</name>
<dbReference type="InterPro" id="IPR005900">
    <property type="entry name" value="6-phosphogluconolactonase_DevB"/>
</dbReference>